<feature type="compositionally biased region" description="Polar residues" evidence="1">
    <location>
        <begin position="40"/>
        <end position="50"/>
    </location>
</feature>
<dbReference type="Pfam" id="PF18029">
    <property type="entry name" value="Glyoxalase_6"/>
    <property type="match status" value="1"/>
</dbReference>
<keyword evidence="3" id="KW-0378">Hydrolase</keyword>
<comment type="caution">
    <text evidence="3">The sequence shown here is derived from an EMBL/GenBank/DDBJ whole genome shotgun (WGS) entry which is preliminary data.</text>
</comment>
<proteinExistence type="predicted"/>
<reference evidence="3" key="1">
    <citation type="journal article" date="2014" name="Int. J. Syst. Evol. Microbiol.">
        <title>Complete genome sequence of Corynebacterium casei LMG S-19264T (=DSM 44701T), isolated from a smear-ripened cheese.</title>
        <authorList>
            <consortium name="US DOE Joint Genome Institute (JGI-PGF)"/>
            <person name="Walter F."/>
            <person name="Albersmeier A."/>
            <person name="Kalinowski J."/>
            <person name="Ruckert C."/>
        </authorList>
    </citation>
    <scope>NUCLEOTIDE SEQUENCE</scope>
    <source>
        <strain evidence="3">JCM 4059</strain>
    </source>
</reference>
<dbReference type="InterPro" id="IPR041581">
    <property type="entry name" value="Glyoxalase_6"/>
</dbReference>
<evidence type="ECO:0000313" key="4">
    <source>
        <dbReference type="Proteomes" id="UP000638313"/>
    </source>
</evidence>
<keyword evidence="4" id="KW-1185">Reference proteome</keyword>
<dbReference type="CDD" id="cd07247">
    <property type="entry name" value="SgaA_N_like"/>
    <property type="match status" value="2"/>
</dbReference>
<dbReference type="InterPro" id="IPR037523">
    <property type="entry name" value="VOC_core"/>
</dbReference>
<feature type="domain" description="VOC" evidence="2">
    <location>
        <begin position="187"/>
        <end position="309"/>
    </location>
</feature>
<dbReference type="EMBL" id="BNBD01000009">
    <property type="protein sequence ID" value="GHF58004.1"/>
    <property type="molecule type" value="Genomic_DNA"/>
</dbReference>
<gene>
    <name evidence="3" type="ORF">GCM10010218_44280</name>
</gene>
<reference evidence="3" key="2">
    <citation type="submission" date="2020-09" db="EMBL/GenBank/DDBJ databases">
        <authorList>
            <person name="Sun Q."/>
            <person name="Ohkuma M."/>
        </authorList>
    </citation>
    <scope>NUCLEOTIDE SEQUENCE</scope>
    <source>
        <strain evidence="3">JCM 4059</strain>
    </source>
</reference>
<evidence type="ECO:0000313" key="3">
    <source>
        <dbReference type="EMBL" id="GHF58004.1"/>
    </source>
</evidence>
<protein>
    <submittedName>
        <fullName evidence="3">Hydrolase</fullName>
    </submittedName>
</protein>
<feature type="compositionally biased region" description="Basic and acidic residues" evidence="1">
    <location>
        <begin position="26"/>
        <end position="37"/>
    </location>
</feature>
<dbReference type="PROSITE" id="PS51819">
    <property type="entry name" value="VOC"/>
    <property type="match status" value="2"/>
</dbReference>
<dbReference type="InterPro" id="IPR052164">
    <property type="entry name" value="Anthracycline_SecMetBiosynth"/>
</dbReference>
<dbReference type="InterPro" id="IPR004360">
    <property type="entry name" value="Glyas_Fos-R_dOase_dom"/>
</dbReference>
<name>A0A919B6R3_9ACTN</name>
<dbReference type="InterPro" id="IPR029068">
    <property type="entry name" value="Glyas_Bleomycin-R_OHBP_Dase"/>
</dbReference>
<sequence length="319" mass="34536">MDPVVHRRLRALSTARAEFLDRLYRGSENTHRSDRGQPRAQAQRSGTMSAATDGIREGVPVWADVMLADVEAGKRFYGELLGWSSFRDAGGEYGNYAQAFRGGRNVAALAPKPDGRMPTAWTVYFASADAAATAERIRAAGGQIIMGPMAIGPFGTMLMAADPGGAVFGVWEAGSHRGFEEQGVPGCYGWTELYTWDAKAVDPFYEAVFGYATHDVSEEAGVEFAIWTPAGSPGTPENAVAGRAVMDDRFPREMPAHFLVYFVVEDCDETVRSALRLHGRVLRDPQDTPYGRFAVLADDQGADFAVIDVSAGRNGPERA</sequence>
<dbReference type="AlphaFoldDB" id="A0A919B6R3"/>
<dbReference type="PANTHER" id="PTHR33993:SF10">
    <property type="entry name" value="CONSERVED PROTEIN"/>
    <property type="match status" value="1"/>
</dbReference>
<evidence type="ECO:0000259" key="2">
    <source>
        <dbReference type="PROSITE" id="PS51819"/>
    </source>
</evidence>
<accession>A0A919B6R3</accession>
<dbReference type="Pfam" id="PF00903">
    <property type="entry name" value="Glyoxalase"/>
    <property type="match status" value="1"/>
</dbReference>
<dbReference type="PANTHER" id="PTHR33993">
    <property type="entry name" value="GLYOXALASE-RELATED"/>
    <property type="match status" value="1"/>
</dbReference>
<organism evidence="3 4">
    <name type="scientific">Streptomyces mashuensis</name>
    <dbReference type="NCBI Taxonomy" id="33904"/>
    <lineage>
        <taxon>Bacteria</taxon>
        <taxon>Bacillati</taxon>
        <taxon>Actinomycetota</taxon>
        <taxon>Actinomycetes</taxon>
        <taxon>Kitasatosporales</taxon>
        <taxon>Streptomycetaceae</taxon>
        <taxon>Streptomyces</taxon>
    </lineage>
</organism>
<dbReference type="Gene3D" id="3.10.180.10">
    <property type="entry name" value="2,3-Dihydroxybiphenyl 1,2-Dioxygenase, domain 1"/>
    <property type="match status" value="2"/>
</dbReference>
<dbReference type="GO" id="GO:0016787">
    <property type="term" value="F:hydrolase activity"/>
    <property type="evidence" value="ECO:0007669"/>
    <property type="project" value="UniProtKB-KW"/>
</dbReference>
<evidence type="ECO:0000256" key="1">
    <source>
        <dbReference type="SAM" id="MobiDB-lite"/>
    </source>
</evidence>
<dbReference type="Proteomes" id="UP000638313">
    <property type="component" value="Unassembled WGS sequence"/>
</dbReference>
<feature type="region of interest" description="Disordered" evidence="1">
    <location>
        <begin position="26"/>
        <end position="51"/>
    </location>
</feature>
<feature type="domain" description="VOC" evidence="2">
    <location>
        <begin position="59"/>
        <end position="173"/>
    </location>
</feature>
<dbReference type="SUPFAM" id="SSF54593">
    <property type="entry name" value="Glyoxalase/Bleomycin resistance protein/Dihydroxybiphenyl dioxygenase"/>
    <property type="match status" value="2"/>
</dbReference>